<evidence type="ECO:0000256" key="1">
    <source>
        <dbReference type="ARBA" id="ARBA00022714"/>
    </source>
</evidence>
<evidence type="ECO:0000256" key="3">
    <source>
        <dbReference type="ARBA" id="ARBA00023004"/>
    </source>
</evidence>
<dbReference type="SMART" id="SM00704">
    <property type="entry name" value="ZnF_CDGSH"/>
    <property type="match status" value="2"/>
</dbReference>
<dbReference type="GO" id="GO:0005739">
    <property type="term" value="C:mitochondrion"/>
    <property type="evidence" value="ECO:0007669"/>
    <property type="project" value="TreeGrafter"/>
</dbReference>
<keyword evidence="8" id="KW-1185">Reference proteome</keyword>
<keyword evidence="1" id="KW-0001">2Fe-2S</keyword>
<dbReference type="InterPro" id="IPR052950">
    <property type="entry name" value="CISD"/>
</dbReference>
<accession>A0A9P0JGZ0</accession>
<reference evidence="7" key="1">
    <citation type="submission" date="2022-02" db="EMBL/GenBank/DDBJ databases">
        <authorList>
            <person name="King R."/>
        </authorList>
    </citation>
    <scope>NUCLEOTIDE SEQUENCE</scope>
</reference>
<dbReference type="PANTHER" id="PTHR46491">
    <property type="entry name" value="CDGSH IRON SULFUR DOMAIN PROTEIN HOMOLOG"/>
    <property type="match status" value="1"/>
</dbReference>
<dbReference type="InterPro" id="IPR018967">
    <property type="entry name" value="FeS-contain_CDGSH-typ"/>
</dbReference>
<sequence>MLLNISKLTCKVKPSMNYRVYSKKIDEILPKNLLEDIYTAAQQKQLGVIYDKRPFKITLEKDKKYNWCSCGMSRQQPFCDGTHKNQKLRITMKPVQVQVAETKEYWLCNCKQTSHRPFCDGTHRQQHIQDAIKKY</sequence>
<evidence type="ECO:0000313" key="7">
    <source>
        <dbReference type="EMBL" id="CAH1738572.1"/>
    </source>
</evidence>
<dbReference type="AlphaFoldDB" id="A0A9P0JGZ0"/>
<keyword evidence="2" id="KW-0479">Metal-binding</keyword>
<reference evidence="7" key="2">
    <citation type="submission" date="2022-10" db="EMBL/GenBank/DDBJ databases">
        <authorList>
            <consortium name="ENA_rothamsted_submissions"/>
            <consortium name="culmorum"/>
            <person name="King R."/>
        </authorList>
    </citation>
    <scope>NUCLEOTIDE SEQUENCE</scope>
</reference>
<feature type="domain" description="Iron-binding zinc finger CDGSH type" evidence="6">
    <location>
        <begin position="52"/>
        <end position="89"/>
    </location>
</feature>
<evidence type="ECO:0000256" key="2">
    <source>
        <dbReference type="ARBA" id="ARBA00022723"/>
    </source>
</evidence>
<dbReference type="Gene3D" id="3.40.5.90">
    <property type="entry name" value="CDGSH iron-sulfur domain, mitoNEET-type"/>
    <property type="match status" value="2"/>
</dbReference>
<feature type="domain" description="Iron-binding zinc finger CDGSH type" evidence="6">
    <location>
        <begin position="92"/>
        <end position="129"/>
    </location>
</feature>
<protein>
    <recommendedName>
        <fullName evidence="6">Iron-binding zinc finger CDGSH type domain-containing protein</fullName>
    </recommendedName>
</protein>
<comment type="cofactor">
    <cofactor evidence="5">
        <name>[2Fe-2S] cluster</name>
        <dbReference type="ChEBI" id="CHEBI:190135"/>
    </cofactor>
</comment>
<keyword evidence="4" id="KW-0411">Iron-sulfur</keyword>
<dbReference type="GO" id="GO:0051537">
    <property type="term" value="F:2 iron, 2 sulfur cluster binding"/>
    <property type="evidence" value="ECO:0007669"/>
    <property type="project" value="UniProtKB-KW"/>
</dbReference>
<dbReference type="Proteomes" id="UP001154329">
    <property type="component" value="Chromosome 4"/>
</dbReference>
<dbReference type="PANTHER" id="PTHR46491:SF3">
    <property type="entry name" value="CDGSH IRON-SULFUR DOMAIN-CONTAINING PROTEIN 3, MITOCHONDRIAL"/>
    <property type="match status" value="1"/>
</dbReference>
<keyword evidence="3" id="KW-0408">Iron</keyword>
<organism evidence="7 8">
    <name type="scientific">Aphis gossypii</name>
    <name type="common">Cotton aphid</name>
    <dbReference type="NCBI Taxonomy" id="80765"/>
    <lineage>
        <taxon>Eukaryota</taxon>
        <taxon>Metazoa</taxon>
        <taxon>Ecdysozoa</taxon>
        <taxon>Arthropoda</taxon>
        <taxon>Hexapoda</taxon>
        <taxon>Insecta</taxon>
        <taxon>Pterygota</taxon>
        <taxon>Neoptera</taxon>
        <taxon>Paraneoptera</taxon>
        <taxon>Hemiptera</taxon>
        <taxon>Sternorrhyncha</taxon>
        <taxon>Aphidomorpha</taxon>
        <taxon>Aphidoidea</taxon>
        <taxon>Aphididae</taxon>
        <taxon>Aphidini</taxon>
        <taxon>Aphis</taxon>
        <taxon>Aphis</taxon>
    </lineage>
</organism>
<dbReference type="InterPro" id="IPR042216">
    <property type="entry name" value="MitoNEET_CISD"/>
</dbReference>
<name>A0A9P0JGZ0_APHGO</name>
<evidence type="ECO:0000256" key="4">
    <source>
        <dbReference type="ARBA" id="ARBA00023014"/>
    </source>
</evidence>
<proteinExistence type="predicted"/>
<evidence type="ECO:0000313" key="8">
    <source>
        <dbReference type="Proteomes" id="UP001154329"/>
    </source>
</evidence>
<dbReference type="Pfam" id="PF09360">
    <property type="entry name" value="zf-CDGSH"/>
    <property type="match status" value="2"/>
</dbReference>
<evidence type="ECO:0000259" key="6">
    <source>
        <dbReference type="SMART" id="SM00704"/>
    </source>
</evidence>
<gene>
    <name evidence="7" type="ORF">APHIGO_LOCUS11883</name>
</gene>
<evidence type="ECO:0000256" key="5">
    <source>
        <dbReference type="ARBA" id="ARBA00034078"/>
    </source>
</evidence>
<dbReference type="EMBL" id="OU899037">
    <property type="protein sequence ID" value="CAH1738572.1"/>
    <property type="molecule type" value="Genomic_DNA"/>
</dbReference>
<dbReference type="GO" id="GO:0046872">
    <property type="term" value="F:metal ion binding"/>
    <property type="evidence" value="ECO:0007669"/>
    <property type="project" value="UniProtKB-KW"/>
</dbReference>